<dbReference type="InterPro" id="IPR050185">
    <property type="entry name" value="Ub_carboxyl-term_hydrolase"/>
</dbReference>
<dbReference type="GO" id="GO:0016579">
    <property type="term" value="P:protein deubiquitination"/>
    <property type="evidence" value="ECO:0007669"/>
    <property type="project" value="InterPro"/>
</dbReference>
<dbReference type="OrthoDB" id="5918030at2759"/>
<proteinExistence type="predicted"/>
<feature type="domain" description="UBA" evidence="3">
    <location>
        <begin position="362"/>
        <end position="402"/>
    </location>
</feature>
<dbReference type="PANTHER" id="PTHR21646:SF10">
    <property type="entry name" value="UBIQUITIN CARBOXYL-TERMINAL HYDROLASE 14"/>
    <property type="match status" value="1"/>
</dbReference>
<dbReference type="WBParaSite" id="SBAD_0000874401-mRNA-1">
    <property type="protein sequence ID" value="SBAD_0000874401-mRNA-1"/>
    <property type="gene ID" value="SBAD_0000874401"/>
</dbReference>
<dbReference type="AlphaFoldDB" id="A0A183IXT6"/>
<dbReference type="InterPro" id="IPR001394">
    <property type="entry name" value="Peptidase_C19_UCH"/>
</dbReference>
<keyword evidence="6" id="KW-1185">Reference proteome</keyword>
<dbReference type="PROSITE" id="PS50235">
    <property type="entry name" value="USP_3"/>
    <property type="match status" value="1"/>
</dbReference>
<evidence type="ECO:0000259" key="4">
    <source>
        <dbReference type="PROSITE" id="PS50235"/>
    </source>
</evidence>
<dbReference type="InterPro" id="IPR015940">
    <property type="entry name" value="UBA"/>
</dbReference>
<reference evidence="7" key="1">
    <citation type="submission" date="2016-06" db="UniProtKB">
        <authorList>
            <consortium name="WormBaseParasite"/>
        </authorList>
    </citation>
    <scope>IDENTIFICATION</scope>
</reference>
<dbReference type="InterPro" id="IPR038765">
    <property type="entry name" value="Papain-like_cys_pep_sf"/>
</dbReference>
<gene>
    <name evidence="5" type="ORF">SBAD_LOCUS8434</name>
</gene>
<name>A0A183IXT6_9BILA</name>
<dbReference type="Gene3D" id="1.10.8.10">
    <property type="entry name" value="DNA helicase RuvA subunit, C-terminal domain"/>
    <property type="match status" value="1"/>
</dbReference>
<organism evidence="7">
    <name type="scientific">Soboliphyme baturini</name>
    <dbReference type="NCBI Taxonomy" id="241478"/>
    <lineage>
        <taxon>Eukaryota</taxon>
        <taxon>Metazoa</taxon>
        <taxon>Ecdysozoa</taxon>
        <taxon>Nematoda</taxon>
        <taxon>Enoplea</taxon>
        <taxon>Dorylaimia</taxon>
        <taxon>Dioctophymatida</taxon>
        <taxon>Dioctophymatoidea</taxon>
        <taxon>Soboliphymatidae</taxon>
        <taxon>Soboliphyme</taxon>
    </lineage>
</organism>
<dbReference type="PROSITE" id="PS50030">
    <property type="entry name" value="UBA"/>
    <property type="match status" value="1"/>
</dbReference>
<comment type="catalytic activity">
    <reaction evidence="1">
        <text>Thiol-dependent hydrolysis of ester, thioester, amide, peptide and isopeptide bonds formed by the C-terminal Gly of ubiquitin (a 76-residue protein attached to proteins as an intracellular targeting signal).</text>
        <dbReference type="EC" id="3.4.19.12"/>
    </reaction>
</comment>
<feature type="domain" description="USP" evidence="4">
    <location>
        <begin position="63"/>
        <end position="487"/>
    </location>
</feature>
<evidence type="ECO:0000313" key="7">
    <source>
        <dbReference type="WBParaSite" id="SBAD_0000874401-mRNA-1"/>
    </source>
</evidence>
<evidence type="ECO:0000313" key="6">
    <source>
        <dbReference type="Proteomes" id="UP000270296"/>
    </source>
</evidence>
<evidence type="ECO:0000259" key="3">
    <source>
        <dbReference type="PROSITE" id="PS50030"/>
    </source>
</evidence>
<evidence type="ECO:0000256" key="2">
    <source>
        <dbReference type="ARBA" id="ARBA00012759"/>
    </source>
</evidence>
<dbReference type="SMART" id="SM00165">
    <property type="entry name" value="UBA"/>
    <property type="match status" value="1"/>
</dbReference>
<dbReference type="PANTHER" id="PTHR21646">
    <property type="entry name" value="UBIQUITIN CARBOXYL-TERMINAL HYDROLASE"/>
    <property type="match status" value="1"/>
</dbReference>
<dbReference type="Gene3D" id="3.90.70.10">
    <property type="entry name" value="Cysteine proteinases"/>
    <property type="match status" value="1"/>
</dbReference>
<dbReference type="EC" id="3.4.19.12" evidence="2"/>
<dbReference type="EMBL" id="UZAM01011585">
    <property type="protein sequence ID" value="VDP17097.1"/>
    <property type="molecule type" value="Genomic_DNA"/>
</dbReference>
<protein>
    <recommendedName>
        <fullName evidence="2">ubiquitinyl hydrolase 1</fullName>
        <ecNumber evidence="2">3.4.19.12</ecNumber>
    </recommendedName>
</protein>
<reference evidence="5 6" key="2">
    <citation type="submission" date="2018-11" db="EMBL/GenBank/DDBJ databases">
        <authorList>
            <consortium name="Pathogen Informatics"/>
        </authorList>
    </citation>
    <scope>NUCLEOTIDE SEQUENCE [LARGE SCALE GENOMIC DNA]</scope>
</reference>
<dbReference type="SUPFAM" id="SSF54001">
    <property type="entry name" value="Cysteine proteinases"/>
    <property type="match status" value="1"/>
</dbReference>
<dbReference type="InterPro" id="IPR028889">
    <property type="entry name" value="USP"/>
</dbReference>
<dbReference type="Proteomes" id="UP000270296">
    <property type="component" value="Unassembled WGS sequence"/>
</dbReference>
<sequence length="495" mass="55786">MQDTVLDPDLEKHLAHFGIAMKEMKKTEMSMVEMEIDLSRRWEYSTIQEEGQKLVPIYGPGYTGMINLGNTCYMNTALQTLTLVPGMVEIYAKHADAIFEHCSGSPVDDFNVQMAKVISGLQSGDYSSKPLDDTSKGQGISPFSFWSNVTRGNAEFSSKRQQDVEEFMLYLFEKLEVNHSVLKAISSDDLVTSWRFKVEERTCCTVSGIVSYKTRPETILSVPVPRDEAVNLEEHRIYMSRCENEKAAGRTVPPEQAVRLKVPLLACIHAFAEPEFITESRSPFTNENTVLQKEYHFSTFPDWLWIHVSVKKYTISENMQAEKLDVTLDVPDELDLSDMAAKGPQPGEKVFTTADDSLKHFEASSQALGQLIEMGFNEVDSKKALFKAANDPSSAIQFLLSDDLHSTPALPAEGSMSDDAENVKCNDGPGRYRLRGFISHMGSSVHSGHYVCHLLKDNHWVIFNDEKVALSEKPPKEMAHIFLYQRIEDITDERL</sequence>
<evidence type="ECO:0000313" key="5">
    <source>
        <dbReference type="EMBL" id="VDP17097.1"/>
    </source>
</evidence>
<dbReference type="InterPro" id="IPR018200">
    <property type="entry name" value="USP_CS"/>
</dbReference>
<evidence type="ECO:0000256" key="1">
    <source>
        <dbReference type="ARBA" id="ARBA00000707"/>
    </source>
</evidence>
<dbReference type="PROSITE" id="PS00973">
    <property type="entry name" value="USP_2"/>
    <property type="match status" value="1"/>
</dbReference>
<accession>A0A183IXT6</accession>
<dbReference type="Pfam" id="PF00443">
    <property type="entry name" value="UCH"/>
    <property type="match status" value="1"/>
</dbReference>
<dbReference type="GO" id="GO:0004843">
    <property type="term" value="F:cysteine-type deubiquitinase activity"/>
    <property type="evidence" value="ECO:0007669"/>
    <property type="project" value="UniProtKB-EC"/>
</dbReference>